<feature type="region of interest" description="Disordered" evidence="9">
    <location>
        <begin position="1"/>
        <end position="25"/>
    </location>
</feature>
<dbReference type="InterPro" id="IPR027470">
    <property type="entry name" value="Cation_efflux_CTD"/>
</dbReference>
<keyword evidence="7" id="KW-0406">Ion transport</keyword>
<evidence type="ECO:0000256" key="5">
    <source>
        <dbReference type="ARBA" id="ARBA00022906"/>
    </source>
</evidence>
<evidence type="ECO:0000259" key="11">
    <source>
        <dbReference type="Pfam" id="PF01545"/>
    </source>
</evidence>
<reference evidence="13" key="2">
    <citation type="submission" date="2020-08" db="EMBL/GenBank/DDBJ databases">
        <title>Plant Genome Project.</title>
        <authorList>
            <person name="Zhang R.-G."/>
        </authorList>
    </citation>
    <scope>NUCLEOTIDE SEQUENCE</scope>
    <source>
        <strain evidence="13">Huo1</strain>
        <tissue evidence="13">Leaf</tissue>
    </source>
</reference>
<dbReference type="Pfam" id="PF01545">
    <property type="entry name" value="Cation_efflux"/>
    <property type="match status" value="1"/>
</dbReference>
<gene>
    <name evidence="13" type="ORF">SASPL_105064</name>
</gene>
<dbReference type="SUPFAM" id="SSF161111">
    <property type="entry name" value="Cation efflux protein transmembrane domain-like"/>
    <property type="match status" value="1"/>
</dbReference>
<evidence type="ECO:0000256" key="2">
    <source>
        <dbReference type="ARBA" id="ARBA00008873"/>
    </source>
</evidence>
<feature type="domain" description="Cation efflux protein cytoplasmic" evidence="12">
    <location>
        <begin position="332"/>
        <end position="394"/>
    </location>
</feature>
<dbReference type="Pfam" id="PF16916">
    <property type="entry name" value="ZT_dimer"/>
    <property type="match status" value="1"/>
</dbReference>
<keyword evidence="8 10" id="KW-0472">Membrane</keyword>
<organism evidence="13">
    <name type="scientific">Salvia splendens</name>
    <name type="common">Scarlet sage</name>
    <dbReference type="NCBI Taxonomy" id="180675"/>
    <lineage>
        <taxon>Eukaryota</taxon>
        <taxon>Viridiplantae</taxon>
        <taxon>Streptophyta</taxon>
        <taxon>Embryophyta</taxon>
        <taxon>Tracheophyta</taxon>
        <taxon>Spermatophyta</taxon>
        <taxon>Magnoliopsida</taxon>
        <taxon>eudicotyledons</taxon>
        <taxon>Gunneridae</taxon>
        <taxon>Pentapetalae</taxon>
        <taxon>asterids</taxon>
        <taxon>lamiids</taxon>
        <taxon>Lamiales</taxon>
        <taxon>Lamiaceae</taxon>
        <taxon>Nepetoideae</taxon>
        <taxon>Mentheae</taxon>
        <taxon>Salviinae</taxon>
        <taxon>Salvia</taxon>
        <taxon>Salvia subgen. Calosphace</taxon>
        <taxon>core Calosphace</taxon>
    </lineage>
</organism>
<evidence type="ECO:0000313" key="14">
    <source>
        <dbReference type="Proteomes" id="UP000298416"/>
    </source>
</evidence>
<proteinExistence type="inferred from homology"/>
<feature type="transmembrane region" description="Helical" evidence="10">
    <location>
        <begin position="119"/>
        <end position="137"/>
    </location>
</feature>
<evidence type="ECO:0000256" key="6">
    <source>
        <dbReference type="ARBA" id="ARBA00022989"/>
    </source>
</evidence>
<evidence type="ECO:0000256" key="8">
    <source>
        <dbReference type="ARBA" id="ARBA00023136"/>
    </source>
</evidence>
<name>A0A8X8YKL2_SALSN</name>
<dbReference type="OrthoDB" id="9944568at2759"/>
<protein>
    <recommendedName>
        <fullName evidence="15">Solute carrier family 30 (Zinc transporter), member 2</fullName>
    </recommendedName>
</protein>
<feature type="transmembrane region" description="Helical" evidence="10">
    <location>
        <begin position="258"/>
        <end position="281"/>
    </location>
</feature>
<dbReference type="InterPro" id="IPR058533">
    <property type="entry name" value="Cation_efflux_TM"/>
</dbReference>
<evidence type="ECO:0000256" key="4">
    <source>
        <dbReference type="ARBA" id="ARBA00022692"/>
    </source>
</evidence>
<dbReference type="AlphaFoldDB" id="A0A8X8YKL2"/>
<dbReference type="PANTHER" id="PTHR11562:SF54">
    <property type="entry name" value="METAL TOLERANCE PROTEIN B"/>
    <property type="match status" value="1"/>
</dbReference>
<keyword evidence="14" id="KW-1185">Reference proteome</keyword>
<feature type="domain" description="Cation efflux protein transmembrane" evidence="11">
    <location>
        <begin position="86"/>
        <end position="316"/>
    </location>
</feature>
<keyword evidence="6 10" id="KW-1133">Transmembrane helix</keyword>
<comment type="subcellular location">
    <subcellularLocation>
        <location evidence="1">Membrane</location>
        <topology evidence="1">Multi-pass membrane protein</topology>
    </subcellularLocation>
</comment>
<dbReference type="Gene3D" id="1.20.1510.10">
    <property type="entry name" value="Cation efflux protein transmembrane domain"/>
    <property type="match status" value="1"/>
</dbReference>
<dbReference type="EMBL" id="PNBA02000002">
    <property type="protein sequence ID" value="KAG6433450.1"/>
    <property type="molecule type" value="Genomic_DNA"/>
</dbReference>
<feature type="transmembrane region" description="Helical" evidence="10">
    <location>
        <begin position="78"/>
        <end position="99"/>
    </location>
</feature>
<evidence type="ECO:0000256" key="9">
    <source>
        <dbReference type="SAM" id="MobiDB-lite"/>
    </source>
</evidence>
<dbReference type="NCBIfam" id="TIGR01297">
    <property type="entry name" value="CDF"/>
    <property type="match status" value="1"/>
</dbReference>
<dbReference type="Proteomes" id="UP000298416">
    <property type="component" value="Unassembled WGS sequence"/>
</dbReference>
<sequence length="395" mass="43375">MKFDEEALQPSHSQGKGAEMGEENSDSIESTQVKIDLGVAVGQEMTNLPLVHKFSCSSTCPFMEHGYSQSDSAQRSKAAIKLCGLIVCYLIVMVIEAVGGLKANSLAILTDAAHLLSDVAGLSISLFTVWVSGWAATPEHSFGYHRFEVIGALLSVQLIWVMSVSLIYEAIKRLITKQTEVNGRLMFVIAAFSLVVNVIMVLWLGHDHSHHNDSHKICKDDGHNHEKEESKTGDEESVNLISSPHGSSHMLNINIRGAYLHIICDCIQSVAAMVAGVVIWIKPTWLVADLICTLLFTTFALSTTFTILRDIFHVLMERAPSDFDAACVGNGLKLITGVRDVHDLHVWAITSGKHVLSCHVVVGAEVCPQGILHEIKEYCERTYKISHVTIQVEHV</sequence>
<dbReference type="GO" id="GO:0005773">
    <property type="term" value="C:vacuole"/>
    <property type="evidence" value="ECO:0007669"/>
    <property type="project" value="TreeGrafter"/>
</dbReference>
<feature type="region of interest" description="Disordered" evidence="9">
    <location>
        <begin position="215"/>
        <end position="238"/>
    </location>
</feature>
<evidence type="ECO:0000256" key="7">
    <source>
        <dbReference type="ARBA" id="ARBA00023065"/>
    </source>
</evidence>
<comment type="caution">
    <text evidence="13">The sequence shown here is derived from an EMBL/GenBank/DDBJ whole genome shotgun (WGS) entry which is preliminary data.</text>
</comment>
<dbReference type="PANTHER" id="PTHR11562">
    <property type="entry name" value="CATION EFFLUX PROTEIN/ ZINC TRANSPORTER"/>
    <property type="match status" value="1"/>
</dbReference>
<reference evidence="13" key="1">
    <citation type="submission" date="2018-01" db="EMBL/GenBank/DDBJ databases">
        <authorList>
            <person name="Mao J.F."/>
        </authorList>
    </citation>
    <scope>NUCLEOTIDE SEQUENCE</scope>
    <source>
        <strain evidence="13">Huo1</strain>
        <tissue evidence="13">Leaf</tissue>
    </source>
</reference>
<evidence type="ECO:0008006" key="15">
    <source>
        <dbReference type="Google" id="ProtNLM"/>
    </source>
</evidence>
<evidence type="ECO:0000256" key="1">
    <source>
        <dbReference type="ARBA" id="ARBA00004141"/>
    </source>
</evidence>
<comment type="similarity">
    <text evidence="2">Belongs to the cation diffusion facilitator (CDF) transporter (TC 2.A.4) family. SLC30A subfamily.</text>
</comment>
<evidence type="ECO:0000259" key="12">
    <source>
        <dbReference type="Pfam" id="PF16916"/>
    </source>
</evidence>
<keyword evidence="5" id="KW-0864">Zinc transport</keyword>
<dbReference type="GO" id="GO:0005385">
    <property type="term" value="F:zinc ion transmembrane transporter activity"/>
    <property type="evidence" value="ECO:0007669"/>
    <property type="project" value="TreeGrafter"/>
</dbReference>
<keyword evidence="3" id="KW-0813">Transport</keyword>
<dbReference type="InterPro" id="IPR036837">
    <property type="entry name" value="Cation_efflux_CTD_sf"/>
</dbReference>
<accession>A0A8X8YKL2</accession>
<feature type="transmembrane region" description="Helical" evidence="10">
    <location>
        <begin position="149"/>
        <end position="171"/>
    </location>
</feature>
<evidence type="ECO:0000256" key="10">
    <source>
        <dbReference type="SAM" id="Phobius"/>
    </source>
</evidence>
<evidence type="ECO:0000256" key="3">
    <source>
        <dbReference type="ARBA" id="ARBA00022448"/>
    </source>
</evidence>
<feature type="compositionally biased region" description="Basic and acidic residues" evidence="9">
    <location>
        <begin position="215"/>
        <end position="234"/>
    </location>
</feature>
<dbReference type="InterPro" id="IPR050681">
    <property type="entry name" value="CDF/SLC30A"/>
</dbReference>
<dbReference type="InterPro" id="IPR027469">
    <property type="entry name" value="Cation_efflux_TMD_sf"/>
</dbReference>
<keyword evidence="4 10" id="KW-0812">Transmembrane</keyword>
<feature type="transmembrane region" description="Helical" evidence="10">
    <location>
        <begin position="287"/>
        <end position="308"/>
    </location>
</feature>
<evidence type="ECO:0000313" key="13">
    <source>
        <dbReference type="EMBL" id="KAG6433450.1"/>
    </source>
</evidence>
<keyword evidence="5" id="KW-0862">Zinc</keyword>
<dbReference type="SUPFAM" id="SSF160240">
    <property type="entry name" value="Cation efflux protein cytoplasmic domain-like"/>
    <property type="match status" value="1"/>
</dbReference>
<dbReference type="InterPro" id="IPR002524">
    <property type="entry name" value="Cation_efflux"/>
</dbReference>
<feature type="transmembrane region" description="Helical" evidence="10">
    <location>
        <begin position="183"/>
        <end position="204"/>
    </location>
</feature>
<dbReference type="GO" id="GO:0005886">
    <property type="term" value="C:plasma membrane"/>
    <property type="evidence" value="ECO:0007669"/>
    <property type="project" value="TreeGrafter"/>
</dbReference>